<organism evidence="3 4">
    <name type="scientific">Candidatus Taylorbacteria bacterium RIFCSPHIGHO2_02_FULL_44_12</name>
    <dbReference type="NCBI Taxonomy" id="1802308"/>
    <lineage>
        <taxon>Bacteria</taxon>
        <taxon>Candidatus Tayloriibacteriota</taxon>
    </lineage>
</organism>
<evidence type="ECO:0008006" key="5">
    <source>
        <dbReference type="Google" id="ProtNLM"/>
    </source>
</evidence>
<name>A0A1G2ML44_9BACT</name>
<dbReference type="PROSITE" id="PS51257">
    <property type="entry name" value="PROKAR_LIPOPROTEIN"/>
    <property type="match status" value="1"/>
</dbReference>
<sequence length="102" mass="10757">MKKLFQLALFVPVVMFVFGCASSPDSLKRVSAAAIGGLRPDQVAVSNVKRGMLNVDWVATSPDGTVYDCYADDMLHQVNAVKRKDGGSTGSSIVAASPAPKQ</sequence>
<dbReference type="Proteomes" id="UP000178413">
    <property type="component" value="Unassembled WGS sequence"/>
</dbReference>
<feature type="region of interest" description="Disordered" evidence="1">
    <location>
        <begin position="83"/>
        <end position="102"/>
    </location>
</feature>
<reference evidence="3 4" key="1">
    <citation type="journal article" date="2016" name="Nat. Commun.">
        <title>Thousands of microbial genomes shed light on interconnected biogeochemical processes in an aquifer system.</title>
        <authorList>
            <person name="Anantharaman K."/>
            <person name="Brown C.T."/>
            <person name="Hug L.A."/>
            <person name="Sharon I."/>
            <person name="Castelle C.J."/>
            <person name="Probst A.J."/>
            <person name="Thomas B.C."/>
            <person name="Singh A."/>
            <person name="Wilkins M.J."/>
            <person name="Karaoz U."/>
            <person name="Brodie E.L."/>
            <person name="Williams K.H."/>
            <person name="Hubbard S.S."/>
            <person name="Banfield J.F."/>
        </authorList>
    </citation>
    <scope>NUCLEOTIDE SEQUENCE [LARGE SCALE GENOMIC DNA]</scope>
</reference>
<keyword evidence="2" id="KW-0732">Signal</keyword>
<gene>
    <name evidence="3" type="ORF">A3D50_00455</name>
</gene>
<proteinExistence type="predicted"/>
<dbReference type="AlphaFoldDB" id="A0A1G2ML44"/>
<protein>
    <recommendedName>
        <fullName evidence="5">PepSY domain-containing protein</fullName>
    </recommendedName>
</protein>
<dbReference type="EMBL" id="MHRM01000001">
    <property type="protein sequence ID" value="OHA24655.1"/>
    <property type="molecule type" value="Genomic_DNA"/>
</dbReference>
<evidence type="ECO:0000313" key="4">
    <source>
        <dbReference type="Proteomes" id="UP000178413"/>
    </source>
</evidence>
<evidence type="ECO:0000256" key="1">
    <source>
        <dbReference type="SAM" id="MobiDB-lite"/>
    </source>
</evidence>
<comment type="caution">
    <text evidence="3">The sequence shown here is derived from an EMBL/GenBank/DDBJ whole genome shotgun (WGS) entry which is preliminary data.</text>
</comment>
<feature type="chain" id="PRO_5009583692" description="PepSY domain-containing protein" evidence="2">
    <location>
        <begin position="24"/>
        <end position="102"/>
    </location>
</feature>
<evidence type="ECO:0000313" key="3">
    <source>
        <dbReference type="EMBL" id="OHA24655.1"/>
    </source>
</evidence>
<accession>A0A1G2ML44</accession>
<evidence type="ECO:0000256" key="2">
    <source>
        <dbReference type="SAM" id="SignalP"/>
    </source>
</evidence>
<feature type="signal peptide" evidence="2">
    <location>
        <begin position="1"/>
        <end position="23"/>
    </location>
</feature>